<reference evidence="4" key="1">
    <citation type="journal article" date="2011" name="MBio">
        <title>Novel metabolic attributes of the genus Cyanothece, comprising a group of unicellular nitrogen-fixing Cyanobacteria.</title>
        <authorList>
            <person name="Bandyopadhyay A."/>
            <person name="Elvitigala T."/>
            <person name="Welsh E."/>
            <person name="Stockel J."/>
            <person name="Liberton M."/>
            <person name="Min H."/>
            <person name="Sherman L.A."/>
            <person name="Pakrasi H.B."/>
        </authorList>
    </citation>
    <scope>NUCLEOTIDE SEQUENCE [LARGE SCALE GENOMIC DNA]</scope>
    <source>
        <strain evidence="4">PCC 7822</strain>
    </source>
</reference>
<evidence type="ECO:0000256" key="1">
    <source>
        <dbReference type="SAM" id="Coils"/>
    </source>
</evidence>
<name>E0UFT4_GLOV7</name>
<sequence>MFGSPLPKDEANQWRHQLNQFVKENEKDLAALAWGLLQEWGDSAELAFSPNQDALGIDLQPSPHFVRCSKESLDQLNRQLDQKIQEILGILEKYNAAEEVAIVGIGEGQIKLIYFKPQPTPPQCFEEVGEDLSGLIEKLEKRMGELITVKSQ</sequence>
<keyword evidence="1" id="KW-0175">Coiled coil</keyword>
<evidence type="ECO:0000313" key="3">
    <source>
        <dbReference type="EMBL" id="ADN14317.1"/>
    </source>
</evidence>
<proteinExistence type="predicted"/>
<feature type="domain" description="Chaperone protein CcmS" evidence="2">
    <location>
        <begin position="1"/>
        <end position="145"/>
    </location>
</feature>
<dbReference type="eggNOG" id="ENOG5032T0Q">
    <property type="taxonomic scope" value="Bacteria"/>
</dbReference>
<organism evidence="3 4">
    <name type="scientific">Gloeothece verrucosa (strain PCC 7822)</name>
    <name type="common">Cyanothece sp. (strain PCC 7822)</name>
    <dbReference type="NCBI Taxonomy" id="497965"/>
    <lineage>
        <taxon>Bacteria</taxon>
        <taxon>Bacillati</taxon>
        <taxon>Cyanobacteriota</taxon>
        <taxon>Cyanophyceae</taxon>
        <taxon>Oscillatoriophycideae</taxon>
        <taxon>Chroococcales</taxon>
        <taxon>Aphanothecaceae</taxon>
        <taxon>Gloeothece</taxon>
        <taxon>Gloeothece verrucosa</taxon>
    </lineage>
</organism>
<dbReference type="EMBL" id="CP002198">
    <property type="protein sequence ID" value="ADN14317.1"/>
    <property type="molecule type" value="Genomic_DNA"/>
</dbReference>
<gene>
    <name evidence="3" type="ordered locus">Cyan7822_2339</name>
</gene>
<dbReference type="HOGENOM" id="CLU_1802670_0_0_3"/>
<evidence type="ECO:0000259" key="2">
    <source>
        <dbReference type="Pfam" id="PF26619"/>
    </source>
</evidence>
<dbReference type="AlphaFoldDB" id="E0UFT4"/>
<feature type="coiled-coil region" evidence="1">
    <location>
        <begin position="66"/>
        <end position="93"/>
    </location>
</feature>
<evidence type="ECO:0000313" key="4">
    <source>
        <dbReference type="Proteomes" id="UP000008206"/>
    </source>
</evidence>
<dbReference type="Proteomes" id="UP000008206">
    <property type="component" value="Chromosome"/>
</dbReference>
<protein>
    <recommendedName>
        <fullName evidence="2">Chaperone protein CcmS domain-containing protein</fullName>
    </recommendedName>
</protein>
<dbReference type="Pfam" id="PF26619">
    <property type="entry name" value="CcmS"/>
    <property type="match status" value="1"/>
</dbReference>
<keyword evidence="4" id="KW-1185">Reference proteome</keyword>
<dbReference type="STRING" id="497965.Cyan7822_2339"/>
<dbReference type="KEGG" id="cyj:Cyan7822_2339"/>
<dbReference type="InterPro" id="IPR058587">
    <property type="entry name" value="CcmS"/>
</dbReference>
<accession>E0UFT4</accession>